<feature type="compositionally biased region" description="Low complexity" evidence="1">
    <location>
        <begin position="81"/>
        <end position="93"/>
    </location>
</feature>
<sequence>MKQEATGRSERFPSLAPCKRSHKKPQQQRKVRIVHIFAPKVIEIDTENFRGLVQRLTGKPTARSAKGKKKRARPASPPPASNSTTTTTTTTTTGELVLSHQEAATAVKGEPPALEEPWKEESFGGGLMVSAFGDSWEGIMFQDFSEIYREL</sequence>
<accession>A0A8J5FCN5</accession>
<dbReference type="OrthoDB" id="693437at2759"/>
<protein>
    <recommendedName>
        <fullName evidence="2">VQ domain-containing protein</fullName>
    </recommendedName>
</protein>
<keyword evidence="4" id="KW-1185">Reference proteome</keyword>
<evidence type="ECO:0000313" key="4">
    <source>
        <dbReference type="Proteomes" id="UP000734854"/>
    </source>
</evidence>
<dbReference type="GO" id="GO:0005634">
    <property type="term" value="C:nucleus"/>
    <property type="evidence" value="ECO:0007669"/>
    <property type="project" value="TreeGrafter"/>
</dbReference>
<dbReference type="PANTHER" id="PTHR33143">
    <property type="entry name" value="F16F4.1 PROTEIN-RELATED"/>
    <property type="match status" value="1"/>
</dbReference>
<dbReference type="PANTHER" id="PTHR33143:SF3">
    <property type="entry name" value="VQ MOTIF-CONTAINING PROTEIN 17-RELATED"/>
    <property type="match status" value="1"/>
</dbReference>
<feature type="region of interest" description="Disordered" evidence="1">
    <location>
        <begin position="49"/>
        <end position="120"/>
    </location>
</feature>
<gene>
    <name evidence="3" type="ORF">ZIOFF_057545</name>
</gene>
<dbReference type="AlphaFoldDB" id="A0A8J5FCN5"/>
<name>A0A8J5FCN5_ZINOF</name>
<feature type="region of interest" description="Disordered" evidence="1">
    <location>
        <begin position="1"/>
        <end position="32"/>
    </location>
</feature>
<feature type="compositionally biased region" description="Basic and acidic residues" evidence="1">
    <location>
        <begin position="1"/>
        <end position="11"/>
    </location>
</feature>
<dbReference type="InterPro" id="IPR008889">
    <property type="entry name" value="VQ"/>
</dbReference>
<dbReference type="Pfam" id="PF05678">
    <property type="entry name" value="VQ"/>
    <property type="match status" value="1"/>
</dbReference>
<evidence type="ECO:0000256" key="1">
    <source>
        <dbReference type="SAM" id="MobiDB-lite"/>
    </source>
</evidence>
<dbReference type="EMBL" id="JACMSC010000016">
    <property type="protein sequence ID" value="KAG6480954.1"/>
    <property type="molecule type" value="Genomic_DNA"/>
</dbReference>
<feature type="compositionally biased region" description="Basic residues" evidence="1">
    <location>
        <begin position="19"/>
        <end position="32"/>
    </location>
</feature>
<dbReference type="InterPro" id="IPR039607">
    <property type="entry name" value="VQ_8/17/18/20/21/25"/>
</dbReference>
<feature type="domain" description="VQ" evidence="2">
    <location>
        <begin position="36"/>
        <end position="62"/>
    </location>
</feature>
<evidence type="ECO:0000313" key="3">
    <source>
        <dbReference type="EMBL" id="KAG6480954.1"/>
    </source>
</evidence>
<comment type="caution">
    <text evidence="3">The sequence shown here is derived from an EMBL/GenBank/DDBJ whole genome shotgun (WGS) entry which is preliminary data.</text>
</comment>
<proteinExistence type="predicted"/>
<organism evidence="3 4">
    <name type="scientific">Zingiber officinale</name>
    <name type="common">Ginger</name>
    <name type="synonym">Amomum zingiber</name>
    <dbReference type="NCBI Taxonomy" id="94328"/>
    <lineage>
        <taxon>Eukaryota</taxon>
        <taxon>Viridiplantae</taxon>
        <taxon>Streptophyta</taxon>
        <taxon>Embryophyta</taxon>
        <taxon>Tracheophyta</taxon>
        <taxon>Spermatophyta</taxon>
        <taxon>Magnoliopsida</taxon>
        <taxon>Liliopsida</taxon>
        <taxon>Zingiberales</taxon>
        <taxon>Zingiberaceae</taxon>
        <taxon>Zingiber</taxon>
    </lineage>
</organism>
<dbReference type="Proteomes" id="UP000734854">
    <property type="component" value="Unassembled WGS sequence"/>
</dbReference>
<reference evidence="3 4" key="1">
    <citation type="submission" date="2020-08" db="EMBL/GenBank/DDBJ databases">
        <title>Plant Genome Project.</title>
        <authorList>
            <person name="Zhang R.-G."/>
        </authorList>
    </citation>
    <scope>NUCLEOTIDE SEQUENCE [LARGE SCALE GENOMIC DNA]</scope>
    <source>
        <tissue evidence="3">Rhizome</tissue>
    </source>
</reference>
<evidence type="ECO:0000259" key="2">
    <source>
        <dbReference type="Pfam" id="PF05678"/>
    </source>
</evidence>